<dbReference type="Gramene" id="GBG66214">
    <property type="protein sequence ID" value="GBG66214"/>
    <property type="gene ID" value="CBR_g57093"/>
</dbReference>
<dbReference type="Proteomes" id="UP000265515">
    <property type="component" value="Unassembled WGS sequence"/>
</dbReference>
<keyword evidence="3" id="KW-1185">Reference proteome</keyword>
<dbReference type="EMBL" id="BFEA01000070">
    <property type="protein sequence ID" value="GBG66214.1"/>
    <property type="molecule type" value="Genomic_DNA"/>
</dbReference>
<reference evidence="2 3" key="1">
    <citation type="journal article" date="2018" name="Cell">
        <title>The Chara Genome: Secondary Complexity and Implications for Plant Terrestrialization.</title>
        <authorList>
            <person name="Nishiyama T."/>
            <person name="Sakayama H."/>
            <person name="Vries J.D."/>
            <person name="Buschmann H."/>
            <person name="Saint-Marcoux D."/>
            <person name="Ullrich K.K."/>
            <person name="Haas F.B."/>
            <person name="Vanderstraeten L."/>
            <person name="Becker D."/>
            <person name="Lang D."/>
            <person name="Vosolsobe S."/>
            <person name="Rombauts S."/>
            <person name="Wilhelmsson P.K.I."/>
            <person name="Janitza P."/>
            <person name="Kern R."/>
            <person name="Heyl A."/>
            <person name="Rumpler F."/>
            <person name="Villalobos L.I.A.C."/>
            <person name="Clay J.M."/>
            <person name="Skokan R."/>
            <person name="Toyoda A."/>
            <person name="Suzuki Y."/>
            <person name="Kagoshima H."/>
            <person name="Schijlen E."/>
            <person name="Tajeshwar N."/>
            <person name="Catarino B."/>
            <person name="Hetherington A.J."/>
            <person name="Saltykova A."/>
            <person name="Bonnot C."/>
            <person name="Breuninger H."/>
            <person name="Symeonidi A."/>
            <person name="Radhakrishnan G.V."/>
            <person name="Van Nieuwerburgh F."/>
            <person name="Deforce D."/>
            <person name="Chang C."/>
            <person name="Karol K.G."/>
            <person name="Hedrich R."/>
            <person name="Ulvskov P."/>
            <person name="Glockner G."/>
            <person name="Delwiche C.F."/>
            <person name="Petrasek J."/>
            <person name="Van de Peer Y."/>
            <person name="Friml J."/>
            <person name="Beilby M."/>
            <person name="Dolan L."/>
            <person name="Kohara Y."/>
            <person name="Sugano S."/>
            <person name="Fujiyama A."/>
            <person name="Delaux P.-M."/>
            <person name="Quint M."/>
            <person name="TheiBen G."/>
            <person name="Hagemann M."/>
            <person name="Harholt J."/>
            <person name="Dunand C."/>
            <person name="Zachgo S."/>
            <person name="Langdale J."/>
            <person name="Maumus F."/>
            <person name="Straeten D.V.D."/>
            <person name="Gould S.B."/>
            <person name="Rensing S.A."/>
        </authorList>
    </citation>
    <scope>NUCLEOTIDE SEQUENCE [LARGE SCALE GENOMIC DNA]</scope>
    <source>
        <strain evidence="2 3">S276</strain>
    </source>
</reference>
<gene>
    <name evidence="2" type="ORF">CBR_g57093</name>
</gene>
<evidence type="ECO:0000313" key="2">
    <source>
        <dbReference type="EMBL" id="GBG66214.1"/>
    </source>
</evidence>
<comment type="caution">
    <text evidence="2">The sequence shown here is derived from an EMBL/GenBank/DDBJ whole genome shotgun (WGS) entry which is preliminary data.</text>
</comment>
<organism evidence="2 3">
    <name type="scientific">Chara braunii</name>
    <name type="common">Braun's stonewort</name>
    <dbReference type="NCBI Taxonomy" id="69332"/>
    <lineage>
        <taxon>Eukaryota</taxon>
        <taxon>Viridiplantae</taxon>
        <taxon>Streptophyta</taxon>
        <taxon>Charophyceae</taxon>
        <taxon>Charales</taxon>
        <taxon>Characeae</taxon>
        <taxon>Chara</taxon>
    </lineage>
</organism>
<name>A0A388K828_CHABU</name>
<proteinExistence type="predicted"/>
<feature type="region of interest" description="Disordered" evidence="1">
    <location>
        <begin position="149"/>
        <end position="182"/>
    </location>
</feature>
<feature type="region of interest" description="Disordered" evidence="1">
    <location>
        <begin position="319"/>
        <end position="344"/>
    </location>
</feature>
<evidence type="ECO:0000256" key="1">
    <source>
        <dbReference type="SAM" id="MobiDB-lite"/>
    </source>
</evidence>
<sequence length="344" mass="36910">MHTTTNELAEYIDSEDKDPQANVAQQGFLVDYVTRHRDGKTMMDMYLANLDEPEAVEAVHRTLTTIHGETRKDLLSLLRKLTVYDYTDIYAPPRSGDAISFGRTIAHKMFGVPEMPCVNANLRRMNPQPQLAAPPADNAQCQLQAPVAGNVQHGSPAPSADNPVDAAVSKAPPPTSLEPNTQSVRVVAVPAVDAGSGFAPLLFSSPHPQLVSITTTAAAVADSGLTSSPAPKLHSESVNTTTTVLSEARGQPNHEAMNMLLPEQIPKMSGLQMCDVQGKMESAISSKKEKTKMKIAEKRSASSACSLKRGIVSVTENEGASNAVTENTSDPMLQLTRKKTREGQ</sequence>
<feature type="compositionally biased region" description="Polar residues" evidence="1">
    <location>
        <begin position="319"/>
        <end position="331"/>
    </location>
</feature>
<evidence type="ECO:0000313" key="3">
    <source>
        <dbReference type="Proteomes" id="UP000265515"/>
    </source>
</evidence>
<protein>
    <submittedName>
        <fullName evidence="2">Uncharacterized protein</fullName>
    </submittedName>
</protein>
<accession>A0A388K828</accession>
<dbReference type="AlphaFoldDB" id="A0A388K828"/>